<evidence type="ECO:0000313" key="2">
    <source>
        <dbReference type="EMBL" id="TLP50827.1"/>
    </source>
</evidence>
<keyword evidence="1" id="KW-0812">Transmembrane</keyword>
<keyword evidence="1" id="KW-1133">Transmembrane helix</keyword>
<comment type="caution">
    <text evidence="2">The sequence shown here is derived from an EMBL/GenBank/DDBJ whole genome shotgun (WGS) entry which is preliminary data.</text>
</comment>
<feature type="transmembrane region" description="Helical" evidence="1">
    <location>
        <begin position="90"/>
        <end position="110"/>
    </location>
</feature>
<dbReference type="OrthoDB" id="3828660at2"/>
<keyword evidence="1" id="KW-0472">Membrane</keyword>
<dbReference type="AlphaFoldDB" id="A0A5R8YH09"/>
<feature type="transmembrane region" description="Helical" evidence="1">
    <location>
        <begin position="34"/>
        <end position="53"/>
    </location>
</feature>
<evidence type="ECO:0000256" key="1">
    <source>
        <dbReference type="SAM" id="Phobius"/>
    </source>
</evidence>
<gene>
    <name evidence="2" type="ORF">FED44_34965</name>
</gene>
<evidence type="ECO:0008006" key="4">
    <source>
        <dbReference type="Google" id="ProtNLM"/>
    </source>
</evidence>
<dbReference type="Proteomes" id="UP000309033">
    <property type="component" value="Unassembled WGS sequence"/>
</dbReference>
<sequence>MNGAYSGWLIGAALLLALAAVVTTVRNRPMGPVLLIGLGLLEIAVLAQAGFALAGMGRVAEKATFVGYLAGTVVIPPAAVWWGRAERTRWGPGVIAVAAFTVAVMTGRLLQVWSMVP</sequence>
<keyword evidence="3" id="KW-1185">Reference proteome</keyword>
<protein>
    <recommendedName>
        <fullName evidence="4">Integral membrane protein</fullName>
    </recommendedName>
</protein>
<dbReference type="EMBL" id="VANP01000026">
    <property type="protein sequence ID" value="TLP50827.1"/>
    <property type="molecule type" value="Genomic_DNA"/>
</dbReference>
<organism evidence="2 3">
    <name type="scientific">Microbispora triticiradicis</name>
    <dbReference type="NCBI Taxonomy" id="2200763"/>
    <lineage>
        <taxon>Bacteria</taxon>
        <taxon>Bacillati</taxon>
        <taxon>Actinomycetota</taxon>
        <taxon>Actinomycetes</taxon>
        <taxon>Streptosporangiales</taxon>
        <taxon>Streptosporangiaceae</taxon>
        <taxon>Microbispora</taxon>
    </lineage>
</organism>
<proteinExistence type="predicted"/>
<reference evidence="2" key="1">
    <citation type="submission" date="2019-05" db="EMBL/GenBank/DDBJ databases">
        <title>Isolation, diversity and antifungal activity of Actinobacteria from wheat.</title>
        <authorList>
            <person name="Yu B."/>
        </authorList>
    </citation>
    <scope>NUCLEOTIDE SEQUENCE [LARGE SCALE GENOMIC DNA]</scope>
    <source>
        <strain evidence="2">NEAU-HEGS1-5</strain>
    </source>
</reference>
<feature type="transmembrane region" description="Helical" evidence="1">
    <location>
        <begin position="65"/>
        <end position="84"/>
    </location>
</feature>
<accession>A0A5R8YH09</accession>
<evidence type="ECO:0000313" key="3">
    <source>
        <dbReference type="Proteomes" id="UP000309033"/>
    </source>
</evidence>
<name>A0A5R8YH09_9ACTN</name>